<dbReference type="InterPro" id="IPR005548">
    <property type="entry name" value="Cell_div_FtsQ/DivIB_C"/>
</dbReference>
<feature type="region of interest" description="Disordered" evidence="9">
    <location>
        <begin position="239"/>
        <end position="262"/>
    </location>
</feature>
<proteinExistence type="inferred from homology"/>
<protein>
    <recommendedName>
        <fullName evidence="8">Cell division protein FtsQ</fullName>
    </recommendedName>
</protein>
<evidence type="ECO:0000256" key="9">
    <source>
        <dbReference type="SAM" id="MobiDB-lite"/>
    </source>
</evidence>
<evidence type="ECO:0000256" key="3">
    <source>
        <dbReference type="ARBA" id="ARBA00022618"/>
    </source>
</evidence>
<comment type="caution">
    <text evidence="11">The sequence shown here is derived from an EMBL/GenBank/DDBJ whole genome shotgun (WGS) entry which is preliminary data.</text>
</comment>
<dbReference type="PANTHER" id="PTHR37820:SF1">
    <property type="entry name" value="CELL DIVISION PROTEIN FTSQ"/>
    <property type="match status" value="1"/>
</dbReference>
<evidence type="ECO:0000256" key="8">
    <source>
        <dbReference type="HAMAP-Rule" id="MF_00911"/>
    </source>
</evidence>
<evidence type="ECO:0000256" key="5">
    <source>
        <dbReference type="ARBA" id="ARBA00022989"/>
    </source>
</evidence>
<evidence type="ECO:0000313" key="12">
    <source>
        <dbReference type="Proteomes" id="UP001589750"/>
    </source>
</evidence>
<dbReference type="RefSeq" id="WP_140010047.1">
    <property type="nucleotide sequence ID" value="NZ_JBHMDG010000026.1"/>
</dbReference>
<gene>
    <name evidence="8" type="primary">ftsQ</name>
    <name evidence="11" type="ORF">ACFFRI_17805</name>
</gene>
<reference evidence="11 12" key="1">
    <citation type="submission" date="2024-09" db="EMBL/GenBank/DDBJ databases">
        <authorList>
            <person name="Sun Q."/>
            <person name="Mori K."/>
        </authorList>
    </citation>
    <scope>NUCLEOTIDE SEQUENCE [LARGE SCALE GENOMIC DNA]</scope>
    <source>
        <strain evidence="11 12">JCM 9626</strain>
    </source>
</reference>
<feature type="compositionally biased region" description="Low complexity" evidence="9">
    <location>
        <begin position="243"/>
        <end position="262"/>
    </location>
</feature>
<name>A0ABV5KDV5_9ACTN</name>
<dbReference type="Pfam" id="PF03799">
    <property type="entry name" value="FtsQ_DivIB_C"/>
    <property type="match status" value="1"/>
</dbReference>
<keyword evidence="4 8" id="KW-0812">Transmembrane</keyword>
<comment type="similarity">
    <text evidence="8">Belongs to the FtsQ/DivIB family. FtsQ subfamily.</text>
</comment>
<organism evidence="11 12">
    <name type="scientific">Nocardioides plantarum</name>
    <dbReference type="NCBI Taxonomy" id="29299"/>
    <lineage>
        <taxon>Bacteria</taxon>
        <taxon>Bacillati</taxon>
        <taxon>Actinomycetota</taxon>
        <taxon>Actinomycetes</taxon>
        <taxon>Propionibacteriales</taxon>
        <taxon>Nocardioidaceae</taxon>
        <taxon>Nocardioides</taxon>
    </lineage>
</organism>
<dbReference type="InterPro" id="IPR034746">
    <property type="entry name" value="POTRA"/>
</dbReference>
<keyword evidence="3 8" id="KW-0132">Cell division</keyword>
<dbReference type="InterPro" id="IPR026579">
    <property type="entry name" value="FtsQ"/>
</dbReference>
<evidence type="ECO:0000256" key="1">
    <source>
        <dbReference type="ARBA" id="ARBA00004370"/>
    </source>
</evidence>
<dbReference type="HAMAP" id="MF_00911">
    <property type="entry name" value="FtsQ_subfam"/>
    <property type="match status" value="1"/>
</dbReference>
<keyword evidence="12" id="KW-1185">Reference proteome</keyword>
<evidence type="ECO:0000313" key="11">
    <source>
        <dbReference type="EMBL" id="MFB9314918.1"/>
    </source>
</evidence>
<evidence type="ECO:0000256" key="4">
    <source>
        <dbReference type="ARBA" id="ARBA00022692"/>
    </source>
</evidence>
<dbReference type="Pfam" id="PF08478">
    <property type="entry name" value="POTRA_1"/>
    <property type="match status" value="1"/>
</dbReference>
<dbReference type="Gene3D" id="3.10.20.310">
    <property type="entry name" value="membrane protein fhac"/>
    <property type="match status" value="1"/>
</dbReference>
<evidence type="ECO:0000256" key="2">
    <source>
        <dbReference type="ARBA" id="ARBA00022475"/>
    </source>
</evidence>
<dbReference type="EMBL" id="JBHMDG010000026">
    <property type="protein sequence ID" value="MFB9314918.1"/>
    <property type="molecule type" value="Genomic_DNA"/>
</dbReference>
<dbReference type="Proteomes" id="UP001589750">
    <property type="component" value="Unassembled WGS sequence"/>
</dbReference>
<keyword evidence="7 8" id="KW-0131">Cell cycle</keyword>
<evidence type="ECO:0000256" key="7">
    <source>
        <dbReference type="ARBA" id="ARBA00023306"/>
    </source>
</evidence>
<dbReference type="InterPro" id="IPR013685">
    <property type="entry name" value="POTRA_FtsQ_type"/>
</dbReference>
<dbReference type="GO" id="GO:0051301">
    <property type="term" value="P:cell division"/>
    <property type="evidence" value="ECO:0007669"/>
    <property type="project" value="UniProtKB-KW"/>
</dbReference>
<evidence type="ECO:0000256" key="6">
    <source>
        <dbReference type="ARBA" id="ARBA00023136"/>
    </source>
</evidence>
<dbReference type="InterPro" id="IPR050487">
    <property type="entry name" value="FtsQ_DivIB"/>
</dbReference>
<dbReference type="PROSITE" id="PS51779">
    <property type="entry name" value="POTRA"/>
    <property type="match status" value="1"/>
</dbReference>
<keyword evidence="2 8" id="KW-1003">Cell membrane</keyword>
<sequence>MASRRPRPTPAERSRRRFARRQWARRWLTLRYLVVTGLLLVLVGGGLYAVYFSDALSVREVDVVGTRTITTAAVEKAADVPRGGPLATVDLDAIRFRVKALKGIRSVEVSRKWPDGVLITVQEREAVAVVRLGPDLQGVDVEGVPFRAYRKPPSGLPRIETSGEVSATDEDALREAVTVIAALPREVSVLVDHLDLKGVDDIDLVLRDGRVARWGSAEASRDKATVLIALLSQPAQVYDVSVPGKPTTRGTPSSSPSPSSGG</sequence>
<feature type="domain" description="POTRA" evidence="10">
    <location>
        <begin position="56"/>
        <end position="124"/>
    </location>
</feature>
<evidence type="ECO:0000259" key="10">
    <source>
        <dbReference type="PROSITE" id="PS51779"/>
    </source>
</evidence>
<comment type="function">
    <text evidence="8">Essential cell division protein.</text>
</comment>
<comment type="subcellular location">
    <subcellularLocation>
        <location evidence="8">Cell membrane</location>
        <topology evidence="8">Single-pass type II membrane protein</topology>
    </subcellularLocation>
    <subcellularLocation>
        <location evidence="1">Membrane</location>
    </subcellularLocation>
    <text evidence="8">Localizes to the division septum.</text>
</comment>
<keyword evidence="5 8" id="KW-1133">Transmembrane helix</keyword>
<keyword evidence="6 8" id="KW-0472">Membrane</keyword>
<dbReference type="PANTHER" id="PTHR37820">
    <property type="entry name" value="CELL DIVISION PROTEIN DIVIB"/>
    <property type="match status" value="1"/>
</dbReference>
<accession>A0ABV5KDV5</accession>